<sequence length="92" mass="9832">MAQLGALPEAVSHSVAVHVDRIDPCVVRRGAGDYRRLARAAVTHPLPGHVQLAGGDHSGHSTTIGSLVSGEESARRVLARLRPRAHRHPRCP</sequence>
<evidence type="ECO:0000256" key="1">
    <source>
        <dbReference type="SAM" id="MobiDB-lite"/>
    </source>
</evidence>
<feature type="region of interest" description="Disordered" evidence="1">
    <location>
        <begin position="48"/>
        <end position="71"/>
    </location>
</feature>
<accession>A0A8T4IQH8</accession>
<proteinExistence type="predicted"/>
<dbReference type="Proteomes" id="UP000675554">
    <property type="component" value="Unassembled WGS sequence"/>
</dbReference>
<dbReference type="AlphaFoldDB" id="A0A8T4IQH8"/>
<protein>
    <submittedName>
        <fullName evidence="2">Uncharacterized protein</fullName>
    </submittedName>
</protein>
<keyword evidence="3" id="KW-1185">Reference proteome</keyword>
<name>A0A8T4IQH8_9ACTN</name>
<evidence type="ECO:0000313" key="3">
    <source>
        <dbReference type="Proteomes" id="UP000675554"/>
    </source>
</evidence>
<organism evidence="2 3">
    <name type="scientific">Streptomyces daliensis</name>
    <dbReference type="NCBI Taxonomy" id="299421"/>
    <lineage>
        <taxon>Bacteria</taxon>
        <taxon>Bacillati</taxon>
        <taxon>Actinomycetota</taxon>
        <taxon>Actinomycetes</taxon>
        <taxon>Kitasatosporales</taxon>
        <taxon>Streptomycetaceae</taxon>
        <taxon>Streptomyces</taxon>
    </lineage>
</organism>
<feature type="non-terminal residue" evidence="2">
    <location>
        <position position="92"/>
    </location>
</feature>
<dbReference type="EMBL" id="JAGSMN010000322">
    <property type="protein sequence ID" value="MBR7674319.1"/>
    <property type="molecule type" value="Genomic_DNA"/>
</dbReference>
<reference evidence="2" key="1">
    <citation type="submission" date="2021-04" db="EMBL/GenBank/DDBJ databases">
        <title>Sequencing of actinobacteria type strains.</title>
        <authorList>
            <person name="Nguyen G.-S."/>
            <person name="Wentzel A."/>
        </authorList>
    </citation>
    <scope>NUCLEOTIDE SEQUENCE</scope>
    <source>
        <strain evidence="2">DSM 42095</strain>
    </source>
</reference>
<gene>
    <name evidence="2" type="ORF">KDA82_15090</name>
</gene>
<comment type="caution">
    <text evidence="2">The sequence shown here is derived from an EMBL/GenBank/DDBJ whole genome shotgun (WGS) entry which is preliminary data.</text>
</comment>
<evidence type="ECO:0000313" key="2">
    <source>
        <dbReference type="EMBL" id="MBR7674319.1"/>
    </source>
</evidence>